<reference evidence="2 3" key="1">
    <citation type="submission" date="2015-07" db="EMBL/GenBank/DDBJ databases">
        <title>The genome of the fungus Escovopsis weberi, a specialized disease agent of ant agriculture.</title>
        <authorList>
            <person name="de Man T.J."/>
            <person name="Stajich J.E."/>
            <person name="Kubicek C.P."/>
            <person name="Chenthamara K."/>
            <person name="Atanasova L."/>
            <person name="Druzhinina I.S."/>
            <person name="Birnbaum S."/>
            <person name="Barribeau S.M."/>
            <person name="Teiling C."/>
            <person name="Suen G."/>
            <person name="Currie C."/>
            <person name="Gerardo N.M."/>
        </authorList>
    </citation>
    <scope>NUCLEOTIDE SEQUENCE [LARGE SCALE GENOMIC DNA]</scope>
</reference>
<dbReference type="Proteomes" id="UP000053831">
    <property type="component" value="Unassembled WGS sequence"/>
</dbReference>
<proteinExistence type="predicted"/>
<keyword evidence="1" id="KW-1133">Transmembrane helix</keyword>
<evidence type="ECO:0000256" key="1">
    <source>
        <dbReference type="SAM" id="Phobius"/>
    </source>
</evidence>
<dbReference type="GO" id="GO:0005509">
    <property type="term" value="F:calcium ion binding"/>
    <property type="evidence" value="ECO:0007669"/>
    <property type="project" value="InterPro"/>
</dbReference>
<keyword evidence="1" id="KW-0812">Transmembrane</keyword>
<dbReference type="AlphaFoldDB" id="A0A0M8N7I3"/>
<comment type="caution">
    <text evidence="2">The sequence shown here is derived from an EMBL/GenBank/DDBJ whole genome shotgun (WGS) entry which is preliminary data.</text>
</comment>
<dbReference type="SUPFAM" id="SSF49313">
    <property type="entry name" value="Cadherin-like"/>
    <property type="match status" value="2"/>
</dbReference>
<dbReference type="Pfam" id="PF05345">
    <property type="entry name" value="He_PIG"/>
    <property type="match status" value="2"/>
</dbReference>
<keyword evidence="3" id="KW-1185">Reference proteome</keyword>
<protein>
    <submittedName>
        <fullName evidence="2">Axial budding pattern protein 2</fullName>
    </submittedName>
</protein>
<organism evidence="2 3">
    <name type="scientific">Escovopsis weberi</name>
    <dbReference type="NCBI Taxonomy" id="150374"/>
    <lineage>
        <taxon>Eukaryota</taxon>
        <taxon>Fungi</taxon>
        <taxon>Dikarya</taxon>
        <taxon>Ascomycota</taxon>
        <taxon>Pezizomycotina</taxon>
        <taxon>Sordariomycetes</taxon>
        <taxon>Hypocreomycetidae</taxon>
        <taxon>Hypocreales</taxon>
        <taxon>Hypocreaceae</taxon>
        <taxon>Escovopsis</taxon>
    </lineage>
</organism>
<name>A0A0M8N7I3_ESCWE</name>
<sequence length="222" mass="24345">MAFESADQFFSYSLSPHTFQSTSNVSYSLGDHPDWLSIDSRSGRLYGTPDGDEVPPGEVVGQVLDLIATDDTGSTSTSATLVVSRKQGPSVQIPLAQQITSFGQFSAPSTLLLYPSTEFEYIFDPETFTTPHTLNYYATSNDSSPLPSWLHFDRDRLRFSGKTPAFKSLTQPPQVFDISLVASNIVGFSGAWVSFSILVLPFVMTASTMASNWTTRPFPREA</sequence>
<evidence type="ECO:0000313" key="2">
    <source>
        <dbReference type="EMBL" id="KOS21590.1"/>
    </source>
</evidence>
<dbReference type="GO" id="GO:0016020">
    <property type="term" value="C:membrane"/>
    <property type="evidence" value="ECO:0007669"/>
    <property type="project" value="InterPro"/>
</dbReference>
<dbReference type="InterPro" id="IPR013783">
    <property type="entry name" value="Ig-like_fold"/>
</dbReference>
<gene>
    <name evidence="2" type="ORF">ESCO_005064</name>
</gene>
<dbReference type="STRING" id="150374.A0A0M8N7I3"/>
<dbReference type="OrthoDB" id="41532at2759"/>
<accession>A0A0M8N7I3</accession>
<dbReference type="InterPro" id="IPR015919">
    <property type="entry name" value="Cadherin-like_sf"/>
</dbReference>
<dbReference type="Gene3D" id="2.60.40.10">
    <property type="entry name" value="Immunoglobulins"/>
    <property type="match status" value="2"/>
</dbReference>
<dbReference type="EMBL" id="LGSR01000008">
    <property type="protein sequence ID" value="KOS21590.1"/>
    <property type="molecule type" value="Genomic_DNA"/>
</dbReference>
<keyword evidence="1" id="KW-0472">Membrane</keyword>
<evidence type="ECO:0000313" key="3">
    <source>
        <dbReference type="Proteomes" id="UP000053831"/>
    </source>
</evidence>
<feature type="transmembrane region" description="Helical" evidence="1">
    <location>
        <begin position="180"/>
        <end position="203"/>
    </location>
</feature>